<keyword evidence="3 6" id="KW-0808">Transferase</keyword>
<dbReference type="PROSITE" id="PS51826">
    <property type="entry name" value="PSBD"/>
    <property type="match status" value="1"/>
</dbReference>
<evidence type="ECO:0000256" key="5">
    <source>
        <dbReference type="ARBA" id="ARBA00023315"/>
    </source>
</evidence>
<dbReference type="PANTHER" id="PTHR43178:SF5">
    <property type="entry name" value="LIPOAMIDE ACYLTRANSFERASE COMPONENT OF BRANCHED-CHAIN ALPHA-KETO ACID DEHYDROGENASE COMPLEX, MITOCHONDRIAL"/>
    <property type="match status" value="1"/>
</dbReference>
<dbReference type="InterPro" id="IPR050743">
    <property type="entry name" value="2-oxoacid_DH_E2_comp"/>
</dbReference>
<feature type="region of interest" description="Disordered" evidence="7">
    <location>
        <begin position="163"/>
        <end position="214"/>
    </location>
</feature>
<dbReference type="CDD" id="cd06849">
    <property type="entry name" value="lipoyl_domain"/>
    <property type="match status" value="1"/>
</dbReference>
<dbReference type="InterPro" id="IPR001078">
    <property type="entry name" value="2-oxoacid_DH_actylTfrase"/>
</dbReference>
<dbReference type="GO" id="GO:0043754">
    <property type="term" value="F:dihydrolipoamide branched chain acyltransferase activity"/>
    <property type="evidence" value="ECO:0007669"/>
    <property type="project" value="UniProtKB-EC"/>
</dbReference>
<dbReference type="Gene3D" id="2.40.50.100">
    <property type="match status" value="1"/>
</dbReference>
<dbReference type="SUPFAM" id="SSF52777">
    <property type="entry name" value="CoA-dependent acyltransferases"/>
    <property type="match status" value="1"/>
</dbReference>
<accession>A0ABU0AG39</accession>
<evidence type="ECO:0000259" key="8">
    <source>
        <dbReference type="PROSITE" id="PS50968"/>
    </source>
</evidence>
<dbReference type="Pfam" id="PF02817">
    <property type="entry name" value="E3_binding"/>
    <property type="match status" value="1"/>
</dbReference>
<dbReference type="Pfam" id="PF00198">
    <property type="entry name" value="2-oxoacid_dh"/>
    <property type="match status" value="1"/>
</dbReference>
<gene>
    <name evidence="10" type="ORF">J2S17_001244</name>
</gene>
<dbReference type="PANTHER" id="PTHR43178">
    <property type="entry name" value="DIHYDROLIPOAMIDE ACETYLTRANSFERASE COMPONENT OF PYRUVATE DEHYDROGENASE COMPLEX"/>
    <property type="match status" value="1"/>
</dbReference>
<evidence type="ECO:0000313" key="11">
    <source>
        <dbReference type="Proteomes" id="UP001238088"/>
    </source>
</evidence>
<dbReference type="PROSITE" id="PS00189">
    <property type="entry name" value="LIPOYL"/>
    <property type="match status" value="1"/>
</dbReference>
<protein>
    <recommendedName>
        <fullName evidence="6">Dihydrolipoamide acetyltransferase component of pyruvate dehydrogenase complex</fullName>
        <ecNumber evidence="6">2.3.1.-</ecNumber>
    </recommendedName>
</protein>
<reference evidence="10 11" key="1">
    <citation type="submission" date="2023-07" db="EMBL/GenBank/DDBJ databases">
        <title>Genomic Encyclopedia of Type Strains, Phase IV (KMG-IV): sequencing the most valuable type-strain genomes for metagenomic binning, comparative biology and taxonomic classification.</title>
        <authorList>
            <person name="Goeker M."/>
        </authorList>
    </citation>
    <scope>NUCLEOTIDE SEQUENCE [LARGE SCALE GENOMIC DNA]</scope>
    <source>
        <strain evidence="10 11">DSM 23494</strain>
    </source>
</reference>
<dbReference type="Pfam" id="PF00364">
    <property type="entry name" value="Biotin_lipoyl"/>
    <property type="match status" value="1"/>
</dbReference>
<evidence type="ECO:0000256" key="3">
    <source>
        <dbReference type="ARBA" id="ARBA00022679"/>
    </source>
</evidence>
<evidence type="ECO:0000256" key="2">
    <source>
        <dbReference type="ARBA" id="ARBA00007317"/>
    </source>
</evidence>
<evidence type="ECO:0000259" key="9">
    <source>
        <dbReference type="PROSITE" id="PS51826"/>
    </source>
</evidence>
<dbReference type="InterPro" id="IPR011053">
    <property type="entry name" value="Single_hybrid_motif"/>
</dbReference>
<dbReference type="SUPFAM" id="SSF47005">
    <property type="entry name" value="Peripheral subunit-binding domain of 2-oxo acid dehydrogenase complex"/>
    <property type="match status" value="1"/>
</dbReference>
<comment type="similarity">
    <text evidence="2 6">Belongs to the 2-oxoacid dehydrogenase family.</text>
</comment>
<keyword evidence="4 6" id="KW-0450">Lipoyl</keyword>
<dbReference type="InterPro" id="IPR000089">
    <property type="entry name" value="Biotin_lipoyl"/>
</dbReference>
<feature type="compositionally biased region" description="Basic and acidic residues" evidence="7">
    <location>
        <begin position="175"/>
        <end position="198"/>
    </location>
</feature>
<evidence type="ECO:0000256" key="1">
    <source>
        <dbReference type="ARBA" id="ARBA00001938"/>
    </source>
</evidence>
<name>A0ABU0AG39_9BACI</name>
<feature type="compositionally biased region" description="Low complexity" evidence="7">
    <location>
        <begin position="199"/>
        <end position="210"/>
    </location>
</feature>
<organism evidence="10 11">
    <name type="scientific">Cytobacillus purgationiresistens</name>
    <dbReference type="NCBI Taxonomy" id="863449"/>
    <lineage>
        <taxon>Bacteria</taxon>
        <taxon>Bacillati</taxon>
        <taxon>Bacillota</taxon>
        <taxon>Bacilli</taxon>
        <taxon>Bacillales</taxon>
        <taxon>Bacillaceae</taxon>
        <taxon>Cytobacillus</taxon>
    </lineage>
</organism>
<evidence type="ECO:0000256" key="4">
    <source>
        <dbReference type="ARBA" id="ARBA00022823"/>
    </source>
</evidence>
<comment type="cofactor">
    <cofactor evidence="1 6">
        <name>(R)-lipoate</name>
        <dbReference type="ChEBI" id="CHEBI:83088"/>
    </cofactor>
</comment>
<proteinExistence type="inferred from homology"/>
<feature type="compositionally biased region" description="Basic and acidic residues" evidence="7">
    <location>
        <begin position="94"/>
        <end position="103"/>
    </location>
</feature>
<dbReference type="InterPro" id="IPR004167">
    <property type="entry name" value="PSBD"/>
</dbReference>
<evidence type="ECO:0000256" key="7">
    <source>
        <dbReference type="SAM" id="MobiDB-lite"/>
    </source>
</evidence>
<feature type="region of interest" description="Disordered" evidence="7">
    <location>
        <begin position="79"/>
        <end position="121"/>
    </location>
</feature>
<dbReference type="Gene3D" id="4.10.320.10">
    <property type="entry name" value="E3-binding domain"/>
    <property type="match status" value="1"/>
</dbReference>
<dbReference type="InterPro" id="IPR023213">
    <property type="entry name" value="CAT-like_dom_sf"/>
</dbReference>
<dbReference type="EMBL" id="JAUSUB010000004">
    <property type="protein sequence ID" value="MDQ0269373.1"/>
    <property type="molecule type" value="Genomic_DNA"/>
</dbReference>
<evidence type="ECO:0000313" key="10">
    <source>
        <dbReference type="EMBL" id="MDQ0269373.1"/>
    </source>
</evidence>
<dbReference type="Proteomes" id="UP001238088">
    <property type="component" value="Unassembled WGS sequence"/>
</dbReference>
<dbReference type="InterPro" id="IPR036625">
    <property type="entry name" value="E3-bd_dom_sf"/>
</dbReference>
<dbReference type="SUPFAM" id="SSF51230">
    <property type="entry name" value="Single hybrid motif"/>
    <property type="match status" value="1"/>
</dbReference>
<dbReference type="EC" id="2.3.1.-" evidence="6"/>
<dbReference type="RefSeq" id="WP_307472899.1">
    <property type="nucleotide sequence ID" value="NZ_JAUSUB010000004.1"/>
</dbReference>
<keyword evidence="11" id="KW-1185">Reference proteome</keyword>
<dbReference type="InterPro" id="IPR003016">
    <property type="entry name" value="2-oxoA_DH_lipoyl-BS"/>
</dbReference>
<feature type="domain" description="Lipoyl-binding" evidence="8">
    <location>
        <begin position="3"/>
        <end position="78"/>
    </location>
</feature>
<feature type="domain" description="Peripheral subunit-binding (PSBD)" evidence="9">
    <location>
        <begin position="123"/>
        <end position="160"/>
    </location>
</feature>
<evidence type="ECO:0000256" key="6">
    <source>
        <dbReference type="RuleBase" id="RU003423"/>
    </source>
</evidence>
<sequence>MAIEQIKMPQLGESVTEGTISKWLVSVGDKVNKYDPLAEVMTDKVNAEVPSSFDGVIKELIAEEDGTYEVGEVILTIETEGGGSSDADSAPAESKSEPAKEEAPVAENKAAASTPQADVPRGRFSPAVLKLSQEHGIDLNQVTGTGTGGRITRKDLNKIIDSGEIPTAASAPKAEAPKAAEAPKQEAPKAAEAPKQEAPKAASKPAKAAATNVPVVPGDEEIPVTGIRKAIAANMLKSKHEAPHAWTMMEIDVTNLVDYRNSIKGEFKKKEGFNLTFFAFFVKAVAQALKEYPQINSMWAGDKIVRKKDINLNIAVATDDALYTPVIKNADEKTIKGIAREIGELAGKVRAGKLTGAEMSGGTFTVNNTGSFGSVQSMGIINHPQAAILQVESIVKRPVVMDNGMIGVRDMVNLCMSLDHRVLDGLVCGQFLKRVKEILENISKENTSVY</sequence>
<keyword evidence="5 6" id="KW-0012">Acyltransferase</keyword>
<dbReference type="PROSITE" id="PS50968">
    <property type="entry name" value="BIOTINYL_LIPOYL"/>
    <property type="match status" value="1"/>
</dbReference>
<comment type="caution">
    <text evidence="10">The sequence shown here is derived from an EMBL/GenBank/DDBJ whole genome shotgun (WGS) entry which is preliminary data.</text>
</comment>
<dbReference type="Gene3D" id="3.30.559.10">
    <property type="entry name" value="Chloramphenicol acetyltransferase-like domain"/>
    <property type="match status" value="1"/>
</dbReference>